<evidence type="ECO:0000313" key="7">
    <source>
        <dbReference type="Proteomes" id="UP000049983"/>
    </source>
</evidence>
<evidence type="ECO:0000313" key="6">
    <source>
        <dbReference type="EMBL" id="CTQ68855.1"/>
    </source>
</evidence>
<dbReference type="EMBL" id="CXWC01000004">
    <property type="protein sequence ID" value="CTQ68855.1"/>
    <property type="molecule type" value="Genomic_DNA"/>
</dbReference>
<feature type="domain" description="CENP-V/GFA" evidence="5">
    <location>
        <begin position="5"/>
        <end position="118"/>
    </location>
</feature>
<dbReference type="Proteomes" id="UP000049983">
    <property type="component" value="Unassembled WGS sequence"/>
</dbReference>
<dbReference type="SUPFAM" id="SSF51316">
    <property type="entry name" value="Mss4-like"/>
    <property type="match status" value="1"/>
</dbReference>
<accession>A0A0M7A1G6</accession>
<keyword evidence="3" id="KW-0862">Zinc</keyword>
<dbReference type="GO" id="GO:0016846">
    <property type="term" value="F:carbon-sulfur lyase activity"/>
    <property type="evidence" value="ECO:0007669"/>
    <property type="project" value="InterPro"/>
</dbReference>
<keyword evidence="2" id="KW-0479">Metal-binding</keyword>
<proteinExistence type="inferred from homology"/>
<name>A0A0M7A1G6_9HYPH</name>
<protein>
    <recommendedName>
        <fullName evidence="5">CENP-V/GFA domain-containing protein</fullName>
    </recommendedName>
</protein>
<dbReference type="InterPro" id="IPR011057">
    <property type="entry name" value="Mss4-like_sf"/>
</dbReference>
<dbReference type="PANTHER" id="PTHR33337">
    <property type="entry name" value="GFA DOMAIN-CONTAINING PROTEIN"/>
    <property type="match status" value="1"/>
</dbReference>
<evidence type="ECO:0000256" key="1">
    <source>
        <dbReference type="ARBA" id="ARBA00005495"/>
    </source>
</evidence>
<dbReference type="AlphaFoldDB" id="A0A0M7A1G6"/>
<dbReference type="STRING" id="311410.LA5095_05665"/>
<dbReference type="PANTHER" id="PTHR33337:SF40">
    <property type="entry name" value="CENP-V_GFA DOMAIN-CONTAINING PROTEIN-RELATED"/>
    <property type="match status" value="1"/>
</dbReference>
<gene>
    <name evidence="6" type="ORF">LA5096_01934</name>
</gene>
<keyword evidence="4" id="KW-0456">Lyase</keyword>
<dbReference type="GO" id="GO:0046872">
    <property type="term" value="F:metal ion binding"/>
    <property type="evidence" value="ECO:0007669"/>
    <property type="project" value="UniProtKB-KW"/>
</dbReference>
<organism evidence="6 7">
    <name type="scientific">Roseibium album</name>
    <dbReference type="NCBI Taxonomy" id="311410"/>
    <lineage>
        <taxon>Bacteria</taxon>
        <taxon>Pseudomonadati</taxon>
        <taxon>Pseudomonadota</taxon>
        <taxon>Alphaproteobacteria</taxon>
        <taxon>Hyphomicrobiales</taxon>
        <taxon>Stappiaceae</taxon>
        <taxon>Roseibium</taxon>
    </lineage>
</organism>
<evidence type="ECO:0000259" key="5">
    <source>
        <dbReference type="PROSITE" id="PS51891"/>
    </source>
</evidence>
<comment type="similarity">
    <text evidence="1">Belongs to the Gfa family.</text>
</comment>
<evidence type="ECO:0000256" key="4">
    <source>
        <dbReference type="ARBA" id="ARBA00023239"/>
    </source>
</evidence>
<dbReference type="OrthoDB" id="9807246at2"/>
<keyword evidence="7" id="KW-1185">Reference proteome</keyword>
<dbReference type="Pfam" id="PF04828">
    <property type="entry name" value="GFA"/>
    <property type="match status" value="1"/>
</dbReference>
<sequence>MSEQLTGGCLCGEVKFTAVPTDGEMGVCHCEMCRRWTGGTYMAVSCGTSVSFQDEAALGVYRSSDYGERVFCKTCGSTIAWRLRDGSHTSMSAQAFDDPSIFKFTSEIFVDEQPENYAFANETRKMTGPEVFAYYVQKQDPQNG</sequence>
<evidence type="ECO:0000256" key="2">
    <source>
        <dbReference type="ARBA" id="ARBA00022723"/>
    </source>
</evidence>
<dbReference type="Gene3D" id="3.90.1590.10">
    <property type="entry name" value="glutathione-dependent formaldehyde- activating enzyme (gfa)"/>
    <property type="match status" value="1"/>
</dbReference>
<dbReference type="GeneID" id="97669335"/>
<dbReference type="RefSeq" id="WP_055121162.1">
    <property type="nucleotide sequence ID" value="NZ_CXWA01000013.1"/>
</dbReference>
<dbReference type="InterPro" id="IPR006913">
    <property type="entry name" value="CENP-V/GFA"/>
</dbReference>
<reference evidence="7" key="1">
    <citation type="submission" date="2015-07" db="EMBL/GenBank/DDBJ databases">
        <authorList>
            <person name="Rodrigo-Torres Lidia"/>
            <person name="Arahal R.David."/>
        </authorList>
    </citation>
    <scope>NUCLEOTIDE SEQUENCE [LARGE SCALE GENOMIC DNA]</scope>
    <source>
        <strain evidence="7">CECT 5096</strain>
    </source>
</reference>
<dbReference type="PROSITE" id="PS51891">
    <property type="entry name" value="CENP_V_GFA"/>
    <property type="match status" value="1"/>
</dbReference>
<evidence type="ECO:0000256" key="3">
    <source>
        <dbReference type="ARBA" id="ARBA00022833"/>
    </source>
</evidence>